<evidence type="ECO:0000313" key="4">
    <source>
        <dbReference type="EMBL" id="KAK3238895.1"/>
    </source>
</evidence>
<dbReference type="SUPFAM" id="SSF53335">
    <property type="entry name" value="S-adenosyl-L-methionine-dependent methyltransferases"/>
    <property type="match status" value="1"/>
</dbReference>
<dbReference type="EMBL" id="LGRX02034078">
    <property type="protein sequence ID" value="KAK3238895.1"/>
    <property type="molecule type" value="Genomic_DNA"/>
</dbReference>
<feature type="chain" id="PRO_5041974690" description="Methyltransferase type 11 domain-containing protein" evidence="2">
    <location>
        <begin position="21"/>
        <end position="388"/>
    </location>
</feature>
<dbReference type="Proteomes" id="UP001190700">
    <property type="component" value="Unassembled WGS sequence"/>
</dbReference>
<dbReference type="InterPro" id="IPR013216">
    <property type="entry name" value="Methyltransf_11"/>
</dbReference>
<feature type="region of interest" description="Disordered" evidence="1">
    <location>
        <begin position="67"/>
        <end position="93"/>
    </location>
</feature>
<organism evidence="4 5">
    <name type="scientific">Cymbomonas tetramitiformis</name>
    <dbReference type="NCBI Taxonomy" id="36881"/>
    <lineage>
        <taxon>Eukaryota</taxon>
        <taxon>Viridiplantae</taxon>
        <taxon>Chlorophyta</taxon>
        <taxon>Pyramimonadophyceae</taxon>
        <taxon>Pyramimonadales</taxon>
        <taxon>Pyramimonadaceae</taxon>
        <taxon>Cymbomonas</taxon>
    </lineage>
</organism>
<protein>
    <recommendedName>
        <fullName evidence="3">Methyltransferase type 11 domain-containing protein</fullName>
    </recommendedName>
</protein>
<gene>
    <name evidence="4" type="ORF">CYMTET_51130</name>
</gene>
<accession>A0AAE0BN89</accession>
<name>A0AAE0BN89_9CHLO</name>
<evidence type="ECO:0000256" key="1">
    <source>
        <dbReference type="SAM" id="MobiDB-lite"/>
    </source>
</evidence>
<dbReference type="Gene3D" id="3.40.50.150">
    <property type="entry name" value="Vaccinia Virus protein VP39"/>
    <property type="match status" value="1"/>
</dbReference>
<proteinExistence type="predicted"/>
<dbReference type="AlphaFoldDB" id="A0AAE0BN89"/>
<feature type="domain" description="Methyltransferase type 11" evidence="3">
    <location>
        <begin position="160"/>
        <end position="256"/>
    </location>
</feature>
<comment type="caution">
    <text evidence="4">The sequence shown here is derived from an EMBL/GenBank/DDBJ whole genome shotgun (WGS) entry which is preliminary data.</text>
</comment>
<sequence length="388" mass="44034">MLRTISLLLVAITYSHPTSQLDTDSVTSFPAIRLPVVINTGNFQSDYAERRKSGLATPRPAGKLLVLGPIPHKPLGTTGETTTTGAKSSPQPHRSVEEHIEWEIWRSAWDTEIAWWRKWFATEGLDWPEEYKQRMDPSSELSSEIKAHVHNAHEGVVRLLDVGSGPATSVGKKWSGRELEVICADPLAHVYAELFRELQRQPPVLALQVDGEALSASLPENYYDIVHSMNAVDHSYNAPRVLKEMVHVAAPFGIILVLVNENVAVRENYWGLHQWNFEVVPRPASAAPLDERASHVFKWNNGTRAPAAFQLYLWNRRTRLDIEEILEPCAHLEHVEVSEGHREYPARYLHFVFRKTQRWAESSRHGECFLLQETKTNPQKLNRTTNAG</sequence>
<dbReference type="InterPro" id="IPR029063">
    <property type="entry name" value="SAM-dependent_MTases_sf"/>
</dbReference>
<evidence type="ECO:0000259" key="3">
    <source>
        <dbReference type="Pfam" id="PF08241"/>
    </source>
</evidence>
<keyword evidence="5" id="KW-1185">Reference proteome</keyword>
<reference evidence="4 5" key="1">
    <citation type="journal article" date="2015" name="Genome Biol. Evol.">
        <title>Comparative Genomics of a Bacterivorous Green Alga Reveals Evolutionary Causalities and Consequences of Phago-Mixotrophic Mode of Nutrition.</title>
        <authorList>
            <person name="Burns J.A."/>
            <person name="Paasch A."/>
            <person name="Narechania A."/>
            <person name="Kim E."/>
        </authorList>
    </citation>
    <scope>NUCLEOTIDE SEQUENCE [LARGE SCALE GENOMIC DNA]</scope>
    <source>
        <strain evidence="4 5">PLY_AMNH</strain>
    </source>
</reference>
<keyword evidence="2" id="KW-0732">Signal</keyword>
<evidence type="ECO:0000256" key="2">
    <source>
        <dbReference type="SAM" id="SignalP"/>
    </source>
</evidence>
<dbReference type="Pfam" id="PF08241">
    <property type="entry name" value="Methyltransf_11"/>
    <property type="match status" value="1"/>
</dbReference>
<dbReference type="GO" id="GO:0008757">
    <property type="term" value="F:S-adenosylmethionine-dependent methyltransferase activity"/>
    <property type="evidence" value="ECO:0007669"/>
    <property type="project" value="InterPro"/>
</dbReference>
<evidence type="ECO:0000313" key="5">
    <source>
        <dbReference type="Proteomes" id="UP001190700"/>
    </source>
</evidence>
<feature type="signal peptide" evidence="2">
    <location>
        <begin position="1"/>
        <end position="20"/>
    </location>
</feature>
<feature type="compositionally biased region" description="Low complexity" evidence="1">
    <location>
        <begin position="76"/>
        <end position="85"/>
    </location>
</feature>